<organism evidence="1">
    <name type="scientific">viral metagenome</name>
    <dbReference type="NCBI Taxonomy" id="1070528"/>
    <lineage>
        <taxon>unclassified sequences</taxon>
        <taxon>metagenomes</taxon>
        <taxon>organismal metagenomes</taxon>
    </lineage>
</organism>
<protein>
    <submittedName>
        <fullName evidence="1">Uncharacterized protein</fullName>
    </submittedName>
</protein>
<dbReference type="AlphaFoldDB" id="A0A6C0JFN7"/>
<name>A0A6C0JFN7_9ZZZZ</name>
<accession>A0A6C0JFN7</accession>
<reference evidence="1" key="1">
    <citation type="journal article" date="2020" name="Nature">
        <title>Giant virus diversity and host interactions through global metagenomics.</title>
        <authorList>
            <person name="Schulz F."/>
            <person name="Roux S."/>
            <person name="Paez-Espino D."/>
            <person name="Jungbluth S."/>
            <person name="Walsh D.A."/>
            <person name="Denef V.J."/>
            <person name="McMahon K.D."/>
            <person name="Konstantinidis K.T."/>
            <person name="Eloe-Fadrosh E.A."/>
            <person name="Kyrpides N.C."/>
            <person name="Woyke T."/>
        </authorList>
    </citation>
    <scope>NUCLEOTIDE SEQUENCE</scope>
    <source>
        <strain evidence="1">GVMAG-M-3300027708-51</strain>
    </source>
</reference>
<sequence length="107" mass="12486">MSADPKEKLLLDAEWEDAVMDLQDSEKTYFVSTQNTDILCIKVLRYLKTHRVRDKLFWERKGDEFHTMVVSLGVPPSTEEQVERVLQDDPFWSATLKLFGVVLPKNE</sequence>
<proteinExistence type="predicted"/>
<dbReference type="EMBL" id="MN740402">
    <property type="protein sequence ID" value="QHU04625.1"/>
    <property type="molecule type" value="Genomic_DNA"/>
</dbReference>
<evidence type="ECO:0000313" key="1">
    <source>
        <dbReference type="EMBL" id="QHU04625.1"/>
    </source>
</evidence>